<proteinExistence type="predicted"/>
<protein>
    <submittedName>
        <fullName evidence="2">Uncharacterized protein</fullName>
    </submittedName>
</protein>
<dbReference type="OrthoDB" id="2693345at2759"/>
<feature type="region of interest" description="Disordered" evidence="1">
    <location>
        <begin position="96"/>
        <end position="125"/>
    </location>
</feature>
<reference evidence="2" key="1">
    <citation type="journal article" date="2020" name="New Phytol.">
        <title>Comparative genomics reveals dynamic genome evolution in host specialist ectomycorrhizal fungi.</title>
        <authorList>
            <person name="Lofgren L.A."/>
            <person name="Nguyen N.H."/>
            <person name="Vilgalys R."/>
            <person name="Ruytinx J."/>
            <person name="Liao H.L."/>
            <person name="Branco S."/>
            <person name="Kuo A."/>
            <person name="LaButti K."/>
            <person name="Lipzen A."/>
            <person name="Andreopoulos W."/>
            <person name="Pangilinan J."/>
            <person name="Riley R."/>
            <person name="Hundley H."/>
            <person name="Na H."/>
            <person name="Barry K."/>
            <person name="Grigoriev I.V."/>
            <person name="Stajich J.E."/>
            <person name="Kennedy P.G."/>
        </authorList>
    </citation>
    <scope>NUCLEOTIDE SEQUENCE</scope>
    <source>
        <strain evidence="2">MN1</strain>
    </source>
</reference>
<dbReference type="RefSeq" id="XP_041185687.1">
    <property type="nucleotide sequence ID" value="XM_041333766.1"/>
</dbReference>
<gene>
    <name evidence="2" type="ORF">BJ212DRAFT_1305599</name>
</gene>
<feature type="region of interest" description="Disordered" evidence="1">
    <location>
        <begin position="1"/>
        <end position="78"/>
    </location>
</feature>
<keyword evidence="3" id="KW-1185">Reference proteome</keyword>
<sequence>MQTDQAAIHGDAPKPTHPHPCPVKKAVKPMETSNSTTAKDKAISAKGKGGRAGDKSAAGANVKHPESDTEDEEQEVSTAGPTKFGVAAGHILHWRSSIPAKPSSDTAALKDRQPSTMPSDFSSIAPSSKLIRGSTVSSSGAPLTPINTITSAGADSMADHFVTLFADNNLDESVKYSQALAWCQDFFYAYHNTNLAPKQLNALQPDTVTDDNGNMNVEVAHPAAASLIDYASDTDMESDLEPPPSMQHKLADIEDDLTDNDAIEDDTIEDDIMVGDDFVDDCASMIEEDLLSSEVGFMSHIKPIVKIKSEPVSLWVTFMVTNVGIKHKAPVTKWTKSSIAHTCSLSSISSASSGATLGPVEVEILPCSAYRIKNLPGGSQAVTRWSVMFIPTLISAIGDQDEVWG</sequence>
<evidence type="ECO:0000313" key="2">
    <source>
        <dbReference type="EMBL" id="KAG1799128.1"/>
    </source>
</evidence>
<dbReference type="AlphaFoldDB" id="A0A9P7J126"/>
<comment type="caution">
    <text evidence="2">The sequence shown here is derived from an EMBL/GenBank/DDBJ whole genome shotgun (WGS) entry which is preliminary data.</text>
</comment>
<evidence type="ECO:0000313" key="3">
    <source>
        <dbReference type="Proteomes" id="UP000807769"/>
    </source>
</evidence>
<organism evidence="2 3">
    <name type="scientific">Suillus subaureus</name>
    <dbReference type="NCBI Taxonomy" id="48587"/>
    <lineage>
        <taxon>Eukaryota</taxon>
        <taxon>Fungi</taxon>
        <taxon>Dikarya</taxon>
        <taxon>Basidiomycota</taxon>
        <taxon>Agaricomycotina</taxon>
        <taxon>Agaricomycetes</taxon>
        <taxon>Agaricomycetidae</taxon>
        <taxon>Boletales</taxon>
        <taxon>Suillineae</taxon>
        <taxon>Suillaceae</taxon>
        <taxon>Suillus</taxon>
    </lineage>
</organism>
<accession>A0A9P7J126</accession>
<feature type="compositionally biased region" description="Polar residues" evidence="1">
    <location>
        <begin position="114"/>
        <end position="125"/>
    </location>
</feature>
<evidence type="ECO:0000256" key="1">
    <source>
        <dbReference type="SAM" id="MobiDB-lite"/>
    </source>
</evidence>
<dbReference type="EMBL" id="JABBWG010000152">
    <property type="protein sequence ID" value="KAG1799128.1"/>
    <property type="molecule type" value="Genomic_DNA"/>
</dbReference>
<name>A0A9P7J126_9AGAM</name>
<dbReference type="GeneID" id="64627783"/>
<dbReference type="Proteomes" id="UP000807769">
    <property type="component" value="Unassembled WGS sequence"/>
</dbReference>